<dbReference type="Gene3D" id="2.60.120.260">
    <property type="entry name" value="Galactose-binding domain-like"/>
    <property type="match status" value="1"/>
</dbReference>
<dbReference type="SUPFAM" id="SSF49785">
    <property type="entry name" value="Galactose-binding domain-like"/>
    <property type="match status" value="1"/>
</dbReference>
<dbReference type="EMBL" id="VSSQ01068357">
    <property type="protein sequence ID" value="MPN20562.1"/>
    <property type="molecule type" value="Genomic_DNA"/>
</dbReference>
<organism evidence="1">
    <name type="scientific">bioreactor metagenome</name>
    <dbReference type="NCBI Taxonomy" id="1076179"/>
    <lineage>
        <taxon>unclassified sequences</taxon>
        <taxon>metagenomes</taxon>
        <taxon>ecological metagenomes</taxon>
    </lineage>
</organism>
<sequence length="141" mass="15674">MIGASSEDIRLKDKLSVVPYGTTITKAVDMGLNESVKMVLDNNEYTEWNGTAGDFLNIIMDENAQPEKIDIYWKSIEHPAAFEIQLSSGGGQFITVYKGNITDTEKYSTYIFKKAVASDLRILITSGKATISEVKLDNVKR</sequence>
<dbReference type="InterPro" id="IPR008979">
    <property type="entry name" value="Galactose-bd-like_sf"/>
</dbReference>
<accession>A0A645G3P1</accession>
<reference evidence="1" key="1">
    <citation type="submission" date="2019-08" db="EMBL/GenBank/DDBJ databases">
        <authorList>
            <person name="Kucharzyk K."/>
            <person name="Murdoch R.W."/>
            <person name="Higgins S."/>
            <person name="Loffler F."/>
        </authorList>
    </citation>
    <scope>NUCLEOTIDE SEQUENCE</scope>
</reference>
<evidence type="ECO:0000313" key="1">
    <source>
        <dbReference type="EMBL" id="MPN20562.1"/>
    </source>
</evidence>
<gene>
    <name evidence="1" type="ORF">SDC9_167941</name>
</gene>
<comment type="caution">
    <text evidence="1">The sequence shown here is derived from an EMBL/GenBank/DDBJ whole genome shotgun (WGS) entry which is preliminary data.</text>
</comment>
<dbReference type="AlphaFoldDB" id="A0A645G3P1"/>
<proteinExistence type="predicted"/>
<protein>
    <recommendedName>
        <fullName evidence="2">F5/8 type C domain-containing protein</fullName>
    </recommendedName>
</protein>
<name>A0A645G3P1_9ZZZZ</name>
<evidence type="ECO:0008006" key="2">
    <source>
        <dbReference type="Google" id="ProtNLM"/>
    </source>
</evidence>